<dbReference type="PANTHER" id="PTHR42720">
    <property type="entry name" value="GLYCEROL-3-PHOSPHATE DEHYDROGENASE"/>
    <property type="match status" value="1"/>
</dbReference>
<dbReference type="Pfam" id="PF01266">
    <property type="entry name" value="DAO"/>
    <property type="match status" value="1"/>
</dbReference>
<dbReference type="SUPFAM" id="SSF51905">
    <property type="entry name" value="FAD/NAD(P)-binding domain"/>
    <property type="match status" value="1"/>
</dbReference>
<dbReference type="Gene3D" id="1.10.10.1100">
    <property type="entry name" value="BFD-like [2Fe-2S]-binding domain"/>
    <property type="match status" value="1"/>
</dbReference>
<sequence>MQYDVIIIGGGITGCAAAYEFSKYEFKTALLEKENDIACGSTKANSAIIHAGYDPEPGTLMAKYNARGNELAHRLARKLDIPFRETGSLVLAFSEEEVREVHKLYENGVANGVPVEIISGEEVLRREPNISDRVRCALWAPTGAVISPWEFAAALIETAVMNGVDCYLSSGVKRISKQDGMFEITAGGEKYRAKYIVNAAGLFADKVYEMAGGTGMAITPVRGEYFLFDKTMGGIVSTVVFQCPTKLGKGVVVAPTIHGNLYAGPDSKTAAARDDTSTHADELSYIREMAVKSVPTIDFSQNIRNFAGLRAVAGNDFIVEESNVRNFINAAGIKSPGLSSAPAIAEDLVRILENCGLTLRRKVEFRGERRVLRMNEMSLEAQDALIKENPAYGRVVCRCQTITEGEIIDILKRPVAPRSIDGIKRRCAAGMGRCQGGFCEPRIHDIMARTLGVPMKEIMQDTAGSYIVTGETKED</sequence>
<dbReference type="Pfam" id="PF04324">
    <property type="entry name" value="Fer2_BFD"/>
    <property type="match status" value="1"/>
</dbReference>
<dbReference type="InterPro" id="IPR007419">
    <property type="entry name" value="BFD-like_2Fe2S-bd_dom"/>
</dbReference>
<dbReference type="Proteomes" id="UP000606889">
    <property type="component" value="Unassembled WGS sequence"/>
</dbReference>
<keyword evidence="4" id="KW-1185">Reference proteome</keyword>
<organism evidence="3 4">
    <name type="scientific">Christensenella tenuis</name>
    <dbReference type="NCBI Taxonomy" id="2763033"/>
    <lineage>
        <taxon>Bacteria</taxon>
        <taxon>Bacillati</taxon>
        <taxon>Bacillota</taxon>
        <taxon>Clostridia</taxon>
        <taxon>Christensenellales</taxon>
        <taxon>Christensenellaceae</taxon>
        <taxon>Christensenella</taxon>
    </lineage>
</organism>
<dbReference type="Gene3D" id="3.50.50.60">
    <property type="entry name" value="FAD/NAD(P)-binding domain"/>
    <property type="match status" value="1"/>
</dbReference>
<dbReference type="RefSeq" id="WP_186858838.1">
    <property type="nucleotide sequence ID" value="NZ_JACOON010000007.1"/>
</dbReference>
<dbReference type="PANTHER" id="PTHR42720:SF1">
    <property type="entry name" value="GLYCEROL 3-PHOSPHATE OXIDASE"/>
    <property type="match status" value="1"/>
</dbReference>
<comment type="caution">
    <text evidence="3">The sequence shown here is derived from an EMBL/GenBank/DDBJ whole genome shotgun (WGS) entry which is preliminary data.</text>
</comment>
<dbReference type="SUPFAM" id="SSF54373">
    <property type="entry name" value="FAD-linked reductases, C-terminal domain"/>
    <property type="match status" value="1"/>
</dbReference>
<reference evidence="3 4" key="1">
    <citation type="submission" date="2020-08" db="EMBL/GenBank/DDBJ databases">
        <title>Genome public.</title>
        <authorList>
            <person name="Liu C."/>
            <person name="Sun Q."/>
        </authorList>
    </citation>
    <scope>NUCLEOTIDE SEQUENCE [LARGE SCALE GENOMIC DNA]</scope>
    <source>
        <strain evidence="3 4">NSJ-35</strain>
    </source>
</reference>
<evidence type="ECO:0000259" key="2">
    <source>
        <dbReference type="Pfam" id="PF04324"/>
    </source>
</evidence>
<protein>
    <submittedName>
        <fullName evidence="3">FAD-dependent oxidoreductase</fullName>
    </submittedName>
</protein>
<name>A0ABR7EI13_9FIRM</name>
<accession>A0ABR7EI13</accession>
<dbReference type="InterPro" id="IPR052745">
    <property type="entry name" value="G3P_Oxidase/Oxidoreductase"/>
</dbReference>
<evidence type="ECO:0000313" key="3">
    <source>
        <dbReference type="EMBL" id="MBC5649406.1"/>
    </source>
</evidence>
<dbReference type="EMBL" id="JACOON010000007">
    <property type="protein sequence ID" value="MBC5649406.1"/>
    <property type="molecule type" value="Genomic_DNA"/>
</dbReference>
<evidence type="ECO:0000313" key="4">
    <source>
        <dbReference type="Proteomes" id="UP000606889"/>
    </source>
</evidence>
<dbReference type="CDD" id="cd19946">
    <property type="entry name" value="GlpA-like_Fer2_BFD-like"/>
    <property type="match status" value="1"/>
</dbReference>
<gene>
    <name evidence="3" type="ORF">H8S18_13745</name>
</gene>
<dbReference type="InterPro" id="IPR041854">
    <property type="entry name" value="BFD-like_2Fe2S-bd_dom_sf"/>
</dbReference>
<dbReference type="InterPro" id="IPR006076">
    <property type="entry name" value="FAD-dep_OxRdtase"/>
</dbReference>
<feature type="domain" description="BFD-like [2Fe-2S]-binding" evidence="2">
    <location>
        <begin position="395"/>
        <end position="448"/>
    </location>
</feature>
<dbReference type="InterPro" id="IPR036188">
    <property type="entry name" value="FAD/NAD-bd_sf"/>
</dbReference>
<feature type="domain" description="FAD dependent oxidoreductase" evidence="1">
    <location>
        <begin position="4"/>
        <end position="349"/>
    </location>
</feature>
<dbReference type="Gene3D" id="3.30.9.10">
    <property type="entry name" value="D-Amino Acid Oxidase, subunit A, domain 2"/>
    <property type="match status" value="1"/>
</dbReference>
<proteinExistence type="predicted"/>
<evidence type="ECO:0000259" key="1">
    <source>
        <dbReference type="Pfam" id="PF01266"/>
    </source>
</evidence>